<dbReference type="Pfam" id="PF09157">
    <property type="entry name" value="TruB-C_2"/>
    <property type="match status" value="1"/>
</dbReference>
<dbReference type="SUPFAM" id="SSF55120">
    <property type="entry name" value="Pseudouridine synthase"/>
    <property type="match status" value="1"/>
</dbReference>
<evidence type="ECO:0000256" key="5">
    <source>
        <dbReference type="HAMAP-Rule" id="MF_01080"/>
    </source>
</evidence>
<dbReference type="InterPro" id="IPR032819">
    <property type="entry name" value="TruB_C"/>
</dbReference>
<dbReference type="PANTHER" id="PTHR13767:SF2">
    <property type="entry name" value="PSEUDOURIDYLATE SYNTHASE TRUB1"/>
    <property type="match status" value="1"/>
</dbReference>
<evidence type="ECO:0000259" key="7">
    <source>
        <dbReference type="Pfam" id="PF01509"/>
    </source>
</evidence>
<feature type="region of interest" description="Disordered" evidence="6">
    <location>
        <begin position="240"/>
        <end position="259"/>
    </location>
</feature>
<dbReference type="GO" id="GO:0031119">
    <property type="term" value="P:tRNA pseudouridine synthesis"/>
    <property type="evidence" value="ECO:0007669"/>
    <property type="project" value="UniProtKB-UniRule"/>
</dbReference>
<dbReference type="GO" id="GO:1990481">
    <property type="term" value="P:mRNA pseudouridine synthesis"/>
    <property type="evidence" value="ECO:0007669"/>
    <property type="project" value="TreeGrafter"/>
</dbReference>
<accession>A0A953J7L1</accession>
<dbReference type="InterPro" id="IPR020103">
    <property type="entry name" value="PsdUridine_synth_cat_dom_sf"/>
</dbReference>
<feature type="domain" description="tRNA pseudouridylate synthase B C-terminal" evidence="9">
    <location>
        <begin position="172"/>
        <end position="214"/>
    </location>
</feature>
<dbReference type="Gene3D" id="3.30.2350.10">
    <property type="entry name" value="Pseudouridine synthase"/>
    <property type="match status" value="1"/>
</dbReference>
<organism evidence="10 11">
    <name type="scientific">Candidatus Nitrobium versatile</name>
    <dbReference type="NCBI Taxonomy" id="2884831"/>
    <lineage>
        <taxon>Bacteria</taxon>
        <taxon>Pseudomonadati</taxon>
        <taxon>Nitrospirota</taxon>
        <taxon>Nitrospiria</taxon>
        <taxon>Nitrospirales</taxon>
        <taxon>Nitrospiraceae</taxon>
        <taxon>Candidatus Nitrobium</taxon>
    </lineage>
</organism>
<evidence type="ECO:0000256" key="3">
    <source>
        <dbReference type="ARBA" id="ARBA00022694"/>
    </source>
</evidence>
<name>A0A953J7L1_9BACT</name>
<dbReference type="CDD" id="cd02573">
    <property type="entry name" value="PseudoU_synth_EcTruB"/>
    <property type="match status" value="1"/>
</dbReference>
<dbReference type="GO" id="GO:0160148">
    <property type="term" value="F:tRNA pseudouridine(55) synthase activity"/>
    <property type="evidence" value="ECO:0007669"/>
    <property type="project" value="UniProtKB-EC"/>
</dbReference>
<feature type="domain" description="tRNA pseudouridine synthase II TruB subfamily 1 C-terminal" evidence="8">
    <location>
        <begin position="228"/>
        <end position="284"/>
    </location>
</feature>
<evidence type="ECO:0000313" key="11">
    <source>
        <dbReference type="Proteomes" id="UP000705867"/>
    </source>
</evidence>
<comment type="function">
    <text evidence="5">Responsible for synthesis of pseudouridine from uracil-55 in the psi GC loop of transfer RNAs.</text>
</comment>
<proteinExistence type="inferred from homology"/>
<dbReference type="InterPro" id="IPR015240">
    <property type="entry name" value="tRNA_sdUridine_synth_fam1_C"/>
</dbReference>
<dbReference type="EC" id="5.4.99.25" evidence="5"/>
<reference evidence="10" key="1">
    <citation type="journal article" date="2021" name="bioRxiv">
        <title>Unraveling nitrogen, sulfur and carbon metabolic pathways and microbial community transcriptional responses to substrate deprivation and toxicity stresses in a bioreactor mimicking anoxic brackish coastal sediment conditions.</title>
        <authorList>
            <person name="Martins P.D."/>
            <person name="Echeveste M.J."/>
            <person name="Arshad A."/>
            <person name="Kurth J."/>
            <person name="Ouboter H."/>
            <person name="Jetten M.S.M."/>
            <person name="Welte C.U."/>
        </authorList>
    </citation>
    <scope>NUCLEOTIDE SEQUENCE</scope>
    <source>
        <strain evidence="10">MAG_39</strain>
    </source>
</reference>
<evidence type="ECO:0000256" key="4">
    <source>
        <dbReference type="ARBA" id="ARBA00023235"/>
    </source>
</evidence>
<protein>
    <recommendedName>
        <fullName evidence="5">tRNA pseudouridine synthase B</fullName>
        <ecNumber evidence="5">5.4.99.25</ecNumber>
    </recommendedName>
    <alternativeName>
        <fullName evidence="5">tRNA pseudouridine(55) synthase</fullName>
        <shortName evidence="5">Psi55 synthase</shortName>
    </alternativeName>
    <alternativeName>
        <fullName evidence="5">tRNA pseudouridylate synthase</fullName>
    </alternativeName>
    <alternativeName>
        <fullName evidence="5">tRNA-uridine isomerase</fullName>
    </alternativeName>
</protein>
<dbReference type="AlphaFoldDB" id="A0A953J7L1"/>
<keyword evidence="3 5" id="KW-0819">tRNA processing</keyword>
<evidence type="ECO:0000313" key="10">
    <source>
        <dbReference type="EMBL" id="MBZ0157193.1"/>
    </source>
</evidence>
<dbReference type="HAMAP" id="MF_01080">
    <property type="entry name" value="TruB_bact"/>
    <property type="match status" value="1"/>
</dbReference>
<comment type="catalytic activity">
    <reaction evidence="1 5">
        <text>uridine(55) in tRNA = pseudouridine(55) in tRNA</text>
        <dbReference type="Rhea" id="RHEA:42532"/>
        <dbReference type="Rhea" id="RHEA-COMP:10101"/>
        <dbReference type="Rhea" id="RHEA-COMP:10102"/>
        <dbReference type="ChEBI" id="CHEBI:65314"/>
        <dbReference type="ChEBI" id="CHEBI:65315"/>
        <dbReference type="EC" id="5.4.99.25"/>
    </reaction>
</comment>
<dbReference type="GO" id="GO:0003723">
    <property type="term" value="F:RNA binding"/>
    <property type="evidence" value="ECO:0007669"/>
    <property type="project" value="InterPro"/>
</dbReference>
<evidence type="ECO:0000259" key="9">
    <source>
        <dbReference type="Pfam" id="PF16198"/>
    </source>
</evidence>
<comment type="similarity">
    <text evidence="2 5">Belongs to the pseudouridine synthase TruB family. Type 1 subfamily.</text>
</comment>
<dbReference type="Pfam" id="PF16198">
    <property type="entry name" value="TruB_C_2"/>
    <property type="match status" value="1"/>
</dbReference>
<feature type="active site" description="Nucleophile" evidence="5">
    <location>
        <position position="38"/>
    </location>
</feature>
<dbReference type="EMBL" id="JAIOIV010000107">
    <property type="protein sequence ID" value="MBZ0157193.1"/>
    <property type="molecule type" value="Genomic_DNA"/>
</dbReference>
<evidence type="ECO:0000256" key="1">
    <source>
        <dbReference type="ARBA" id="ARBA00000385"/>
    </source>
</evidence>
<dbReference type="NCBIfam" id="TIGR00431">
    <property type="entry name" value="TruB"/>
    <property type="match status" value="1"/>
</dbReference>
<dbReference type="PANTHER" id="PTHR13767">
    <property type="entry name" value="TRNA-PSEUDOURIDINE SYNTHASE"/>
    <property type="match status" value="1"/>
</dbReference>
<reference evidence="10" key="2">
    <citation type="submission" date="2021-08" db="EMBL/GenBank/DDBJ databases">
        <authorList>
            <person name="Dalcin Martins P."/>
        </authorList>
    </citation>
    <scope>NUCLEOTIDE SEQUENCE</scope>
    <source>
        <strain evidence="10">MAG_39</strain>
    </source>
</reference>
<dbReference type="Pfam" id="PF01509">
    <property type="entry name" value="TruB_N"/>
    <property type="match status" value="1"/>
</dbReference>
<comment type="caution">
    <text evidence="10">The sequence shown here is derived from an EMBL/GenBank/DDBJ whole genome shotgun (WGS) entry which is preliminary data.</text>
</comment>
<sequence>MNIVVNLNKSLNTTSQDAVTAVKRIFKVRKAGHAGTLDPLATGVLLICLNEGTKITGFLADLAKEYVMTGKLGESTDTYDAEGTVTGRAEEVAVTRASLEEALGKYTGDIEQVPPMYSAIKREGKALYELARQGIEVERKPRRVTISSIELLDFELPYFTVRVACSKGTYLRSLCHDIGSDLGVGAYVTGLVRTRIGGFTLENAATLDELPHKTAALHSLDAALAHLPEVRVEGEDLRKMKNGNPLRMSNGTPRSAGPVRLKDDSGKLFGIGRQQKDILKIERLLHL</sequence>
<gene>
    <name evidence="5 10" type="primary">truB</name>
    <name evidence="10" type="ORF">K8I29_13410</name>
</gene>
<dbReference type="InterPro" id="IPR014780">
    <property type="entry name" value="tRNA_psdUridine_synth_TruB"/>
</dbReference>
<evidence type="ECO:0000256" key="6">
    <source>
        <dbReference type="SAM" id="MobiDB-lite"/>
    </source>
</evidence>
<keyword evidence="4 5" id="KW-0413">Isomerase</keyword>
<evidence type="ECO:0000256" key="2">
    <source>
        <dbReference type="ARBA" id="ARBA00005642"/>
    </source>
</evidence>
<feature type="domain" description="Pseudouridine synthase II N-terminal" evidence="7">
    <location>
        <begin position="23"/>
        <end position="170"/>
    </location>
</feature>
<dbReference type="Proteomes" id="UP000705867">
    <property type="component" value="Unassembled WGS sequence"/>
</dbReference>
<dbReference type="InterPro" id="IPR002501">
    <property type="entry name" value="PsdUridine_synth_N"/>
</dbReference>
<evidence type="ECO:0000259" key="8">
    <source>
        <dbReference type="Pfam" id="PF09157"/>
    </source>
</evidence>